<evidence type="ECO:0000256" key="2">
    <source>
        <dbReference type="ARBA" id="ARBA00009533"/>
    </source>
</evidence>
<accession>A0ABV5M927</accession>
<evidence type="ECO:0000256" key="7">
    <source>
        <dbReference type="RuleBase" id="RU000382"/>
    </source>
</evidence>
<gene>
    <name evidence="10" type="ORF">ACFFTR_20085</name>
</gene>
<dbReference type="InterPro" id="IPR015421">
    <property type="entry name" value="PyrdxlP-dep_Trfase_major"/>
</dbReference>
<keyword evidence="4 7" id="KW-0663">Pyridoxal phosphate</keyword>
<keyword evidence="8" id="KW-0210">Decarboxylase</keyword>
<comment type="cofactor">
    <cofactor evidence="1 7">
        <name>pyridoxal 5'-phosphate</name>
        <dbReference type="ChEBI" id="CHEBI:597326"/>
    </cofactor>
</comment>
<dbReference type="SUPFAM" id="SSF53383">
    <property type="entry name" value="PLP-dependent transferases"/>
    <property type="match status" value="1"/>
</dbReference>
<dbReference type="NCBIfam" id="TIGR01788">
    <property type="entry name" value="Glu-decarb-GAD"/>
    <property type="match status" value="1"/>
</dbReference>
<keyword evidence="11" id="KW-1185">Reference proteome</keyword>
<comment type="catalytic activity">
    <reaction evidence="6 8">
        <text>L-glutamate + H(+) = 4-aminobutanoate + CO2</text>
        <dbReference type="Rhea" id="RHEA:17785"/>
        <dbReference type="ChEBI" id="CHEBI:15378"/>
        <dbReference type="ChEBI" id="CHEBI:16526"/>
        <dbReference type="ChEBI" id="CHEBI:29985"/>
        <dbReference type="ChEBI" id="CHEBI:59888"/>
        <dbReference type="EC" id="4.1.1.15"/>
    </reaction>
</comment>
<dbReference type="Proteomes" id="UP001589608">
    <property type="component" value="Unassembled WGS sequence"/>
</dbReference>
<dbReference type="EC" id="4.1.1.15" evidence="3 8"/>
<dbReference type="PANTHER" id="PTHR43321">
    <property type="entry name" value="GLUTAMATE DECARBOXYLASE"/>
    <property type="match status" value="1"/>
</dbReference>
<dbReference type="RefSeq" id="WP_223103275.1">
    <property type="nucleotide sequence ID" value="NZ_CP061913.1"/>
</dbReference>
<sequence length="471" mass="52351">MSSRPEYDTEAPRPELSVNPLFTREPVRIPRDRFPRAELDPQVAYQLVHDELLLDGNPRLNLATFVTTWMEPEATRLATESLIKNMIDRDEYPRTADLENRCVRMLAGLWHAPDARQAPGCSTSGSSEACMLGGLALKRRWQHARRAAGLSTERPNIVMGINTQVCWQKFADYWDVEARLVPMEGDRFHLSGPAAVEHCDENTIGLVAILGSTFDGSYEPVADICAALDELHDRTGWDIQVHVDAASGGMVAPFCDPDLVWDFRLPRVASINVSGHKYGLVSPGLGWVVWRAADALPEDLVFRVNYLGGEMPTFSLTFSRPGSQVVAQYYNFLRLGFDGYRRVQRYSREVAQALAGRIAELGPFRLLTRGGELPVLAVALHEQITAYSVFDVSLELRKSGWIVPAYTFPEHRTDLAVLRIVVRNGFSHDLADLLLGDLRRALGRLERQAGPVHGPESASFAHGAGRGPDRG</sequence>
<feature type="region of interest" description="Disordered" evidence="9">
    <location>
        <begin position="449"/>
        <end position="471"/>
    </location>
</feature>
<evidence type="ECO:0000313" key="10">
    <source>
        <dbReference type="EMBL" id="MFB9445381.1"/>
    </source>
</evidence>
<comment type="similarity">
    <text evidence="2 7">Belongs to the group II decarboxylase family.</text>
</comment>
<evidence type="ECO:0000256" key="5">
    <source>
        <dbReference type="ARBA" id="ARBA00023239"/>
    </source>
</evidence>
<dbReference type="EMBL" id="JBHMCA010000042">
    <property type="protein sequence ID" value="MFB9445381.1"/>
    <property type="molecule type" value="Genomic_DNA"/>
</dbReference>
<dbReference type="PANTHER" id="PTHR43321:SF3">
    <property type="entry name" value="GLUTAMATE DECARBOXYLASE"/>
    <property type="match status" value="1"/>
</dbReference>
<proteinExistence type="inferred from homology"/>
<evidence type="ECO:0000256" key="1">
    <source>
        <dbReference type="ARBA" id="ARBA00001933"/>
    </source>
</evidence>
<comment type="caution">
    <text evidence="10">The sequence shown here is derived from an EMBL/GenBank/DDBJ whole genome shotgun (WGS) entry which is preliminary data.</text>
</comment>
<dbReference type="InterPro" id="IPR010107">
    <property type="entry name" value="Glutamate_decarboxylase"/>
</dbReference>
<evidence type="ECO:0000313" key="11">
    <source>
        <dbReference type="Proteomes" id="UP001589608"/>
    </source>
</evidence>
<evidence type="ECO:0000256" key="6">
    <source>
        <dbReference type="ARBA" id="ARBA00048868"/>
    </source>
</evidence>
<evidence type="ECO:0000256" key="8">
    <source>
        <dbReference type="RuleBase" id="RU361171"/>
    </source>
</evidence>
<dbReference type="Gene3D" id="4.10.280.50">
    <property type="match status" value="1"/>
</dbReference>
<dbReference type="InterPro" id="IPR015424">
    <property type="entry name" value="PyrdxlP-dep_Trfase"/>
</dbReference>
<protein>
    <recommendedName>
        <fullName evidence="3 8">Glutamate decarboxylase</fullName>
        <ecNumber evidence="3 8">4.1.1.15</ecNumber>
    </recommendedName>
</protein>
<dbReference type="InterPro" id="IPR002129">
    <property type="entry name" value="PyrdxlP-dep_de-COase"/>
</dbReference>
<reference evidence="10 11" key="1">
    <citation type="submission" date="2024-09" db="EMBL/GenBank/DDBJ databases">
        <authorList>
            <person name="Sun Q."/>
            <person name="Mori K."/>
        </authorList>
    </citation>
    <scope>NUCLEOTIDE SEQUENCE [LARGE SCALE GENOMIC DNA]</scope>
    <source>
        <strain evidence="10 11">JCM 3307</strain>
    </source>
</reference>
<evidence type="ECO:0000256" key="3">
    <source>
        <dbReference type="ARBA" id="ARBA00012421"/>
    </source>
</evidence>
<dbReference type="Pfam" id="PF00282">
    <property type="entry name" value="Pyridoxal_deC"/>
    <property type="match status" value="1"/>
</dbReference>
<dbReference type="Gene3D" id="3.90.1150.160">
    <property type="match status" value="1"/>
</dbReference>
<organism evidence="10 11">
    <name type="scientific">Dactylosporangium vinaceum</name>
    <dbReference type="NCBI Taxonomy" id="53362"/>
    <lineage>
        <taxon>Bacteria</taxon>
        <taxon>Bacillati</taxon>
        <taxon>Actinomycetota</taxon>
        <taxon>Actinomycetes</taxon>
        <taxon>Micromonosporales</taxon>
        <taxon>Micromonosporaceae</taxon>
        <taxon>Dactylosporangium</taxon>
    </lineage>
</organism>
<evidence type="ECO:0000256" key="4">
    <source>
        <dbReference type="ARBA" id="ARBA00022898"/>
    </source>
</evidence>
<name>A0ABV5M927_9ACTN</name>
<evidence type="ECO:0000256" key="9">
    <source>
        <dbReference type="SAM" id="MobiDB-lite"/>
    </source>
</evidence>
<keyword evidence="5 7" id="KW-0456">Lyase</keyword>
<dbReference type="Gene3D" id="3.40.640.10">
    <property type="entry name" value="Type I PLP-dependent aspartate aminotransferase-like (Major domain)"/>
    <property type="match status" value="1"/>
</dbReference>
<dbReference type="GO" id="GO:0004351">
    <property type="term" value="F:glutamate decarboxylase activity"/>
    <property type="evidence" value="ECO:0007669"/>
    <property type="project" value="UniProtKB-EC"/>
</dbReference>